<evidence type="ECO:0000313" key="4">
    <source>
        <dbReference type="Proteomes" id="UP000184520"/>
    </source>
</evidence>
<accession>A0A1M5RN21</accession>
<keyword evidence="1" id="KW-0472">Membrane</keyword>
<dbReference type="RefSeq" id="WP_073325109.1">
    <property type="nucleotide sequence ID" value="NZ_FQWD01000008.1"/>
</dbReference>
<keyword evidence="1" id="KW-1133">Transmembrane helix</keyword>
<keyword evidence="4" id="KW-1185">Reference proteome</keyword>
<keyword evidence="1" id="KW-0812">Transmembrane</keyword>
<organism evidence="3 4">
    <name type="scientific">Marisediminitalea aggregata</name>
    <dbReference type="NCBI Taxonomy" id="634436"/>
    <lineage>
        <taxon>Bacteria</taxon>
        <taxon>Pseudomonadati</taxon>
        <taxon>Pseudomonadota</taxon>
        <taxon>Gammaproteobacteria</taxon>
        <taxon>Alteromonadales</taxon>
        <taxon>Alteromonadaceae</taxon>
        <taxon>Marisediminitalea</taxon>
    </lineage>
</organism>
<reference evidence="4" key="1">
    <citation type="submission" date="2016-11" db="EMBL/GenBank/DDBJ databases">
        <authorList>
            <person name="Varghese N."/>
            <person name="Submissions S."/>
        </authorList>
    </citation>
    <scope>NUCLEOTIDE SEQUENCE [LARGE SCALE GENOMIC DNA]</scope>
    <source>
        <strain evidence="4">CGMCC 1.8995</strain>
    </source>
</reference>
<protein>
    <submittedName>
        <fullName evidence="3">VPLPA-CTERM protein sorting domain-containing protein</fullName>
    </submittedName>
</protein>
<keyword evidence="2" id="KW-0732">Signal</keyword>
<feature type="chain" id="PRO_5011957391" evidence="2">
    <location>
        <begin position="19"/>
        <end position="167"/>
    </location>
</feature>
<feature type="signal peptide" evidence="2">
    <location>
        <begin position="1"/>
        <end position="18"/>
    </location>
</feature>
<evidence type="ECO:0000256" key="2">
    <source>
        <dbReference type="SAM" id="SignalP"/>
    </source>
</evidence>
<gene>
    <name evidence="3" type="ORF">SAMN05216361_4169</name>
</gene>
<dbReference type="EMBL" id="FQWD01000008">
    <property type="protein sequence ID" value="SHH27727.1"/>
    <property type="molecule type" value="Genomic_DNA"/>
</dbReference>
<name>A0A1M5RN21_9ALTE</name>
<sequence length="167" mass="17962">MKSVVLMSLLMMSASATAGVIRYDFNTQTFSDAHRIGGYFVYNDSSNALLDLLVAMDGPTYSFNAGIADLSNTDSFSFTTDNLIFGDNPDEGFQVTVSEVNILTGQFGYGSNDTCYYDNDNLFCTGGLFQLTATVLEESTPAVSTTGSFGLLLAGLGAMVGLRRRRK</sequence>
<evidence type="ECO:0000256" key="1">
    <source>
        <dbReference type="SAM" id="Phobius"/>
    </source>
</evidence>
<dbReference type="AlphaFoldDB" id="A0A1M5RN21"/>
<dbReference type="Proteomes" id="UP000184520">
    <property type="component" value="Unassembled WGS sequence"/>
</dbReference>
<dbReference type="OrthoDB" id="6387480at2"/>
<evidence type="ECO:0000313" key="3">
    <source>
        <dbReference type="EMBL" id="SHH27727.1"/>
    </source>
</evidence>
<feature type="transmembrane region" description="Helical" evidence="1">
    <location>
        <begin position="142"/>
        <end position="162"/>
    </location>
</feature>
<proteinExistence type="predicted"/>